<dbReference type="Proteomes" id="UP000618795">
    <property type="component" value="Unassembled WGS sequence"/>
</dbReference>
<name>A0A918IJQ1_9ACTN</name>
<evidence type="ECO:0000313" key="2">
    <source>
        <dbReference type="EMBL" id="GGV27078.1"/>
    </source>
</evidence>
<reference evidence="2" key="2">
    <citation type="submission" date="2020-09" db="EMBL/GenBank/DDBJ databases">
        <authorList>
            <person name="Sun Q."/>
            <person name="Ohkuma M."/>
        </authorList>
    </citation>
    <scope>NUCLEOTIDE SEQUENCE</scope>
    <source>
        <strain evidence="2">JCM 4369</strain>
    </source>
</reference>
<protein>
    <submittedName>
        <fullName evidence="2">Uncharacterized protein</fullName>
    </submittedName>
</protein>
<feature type="compositionally biased region" description="Low complexity" evidence="1">
    <location>
        <begin position="7"/>
        <end position="22"/>
    </location>
</feature>
<reference evidence="2" key="1">
    <citation type="journal article" date="2014" name="Int. J. Syst. Evol. Microbiol.">
        <title>Complete genome sequence of Corynebacterium casei LMG S-19264T (=DSM 44701T), isolated from a smear-ripened cheese.</title>
        <authorList>
            <consortium name="US DOE Joint Genome Institute (JGI-PGF)"/>
            <person name="Walter F."/>
            <person name="Albersmeier A."/>
            <person name="Kalinowski J."/>
            <person name="Ruckert C."/>
        </authorList>
    </citation>
    <scope>NUCLEOTIDE SEQUENCE</scope>
    <source>
        <strain evidence="2">JCM 4369</strain>
    </source>
</reference>
<keyword evidence="3" id="KW-1185">Reference proteome</keyword>
<evidence type="ECO:0000313" key="3">
    <source>
        <dbReference type="Proteomes" id="UP000618795"/>
    </source>
</evidence>
<gene>
    <name evidence="2" type="ORF">GCM10010260_79360</name>
</gene>
<comment type="caution">
    <text evidence="2">The sequence shown here is derived from an EMBL/GenBank/DDBJ whole genome shotgun (WGS) entry which is preliminary data.</text>
</comment>
<feature type="region of interest" description="Disordered" evidence="1">
    <location>
        <begin position="59"/>
        <end position="79"/>
    </location>
</feature>
<evidence type="ECO:0000256" key="1">
    <source>
        <dbReference type="SAM" id="MobiDB-lite"/>
    </source>
</evidence>
<organism evidence="2 3">
    <name type="scientific">Streptomyces filipinensis</name>
    <dbReference type="NCBI Taxonomy" id="66887"/>
    <lineage>
        <taxon>Bacteria</taxon>
        <taxon>Bacillati</taxon>
        <taxon>Actinomycetota</taxon>
        <taxon>Actinomycetes</taxon>
        <taxon>Kitasatosporales</taxon>
        <taxon>Streptomycetaceae</taxon>
        <taxon>Streptomyces</taxon>
    </lineage>
</organism>
<dbReference type="AlphaFoldDB" id="A0A918IJQ1"/>
<proteinExistence type="predicted"/>
<sequence length="79" mass="8358">MTFRVRAGLAAGSAGGTPPAAAAAGHAEAALFGRRGEVFPPGPGRLRLVLLRRLECHTDNVTHRPVKRSHTRPRSPARA</sequence>
<feature type="region of interest" description="Disordered" evidence="1">
    <location>
        <begin position="1"/>
        <end position="22"/>
    </location>
</feature>
<feature type="compositionally biased region" description="Basic residues" evidence="1">
    <location>
        <begin position="64"/>
        <end position="79"/>
    </location>
</feature>
<accession>A0A918IJQ1</accession>
<dbReference type="EMBL" id="BMTD01000031">
    <property type="protein sequence ID" value="GGV27078.1"/>
    <property type="molecule type" value="Genomic_DNA"/>
</dbReference>